<dbReference type="InterPro" id="IPR000086">
    <property type="entry name" value="NUDIX_hydrolase_dom"/>
</dbReference>
<evidence type="ECO:0000313" key="9">
    <source>
        <dbReference type="EMBL" id="CAL8109723.1"/>
    </source>
</evidence>
<dbReference type="CDD" id="cd02885">
    <property type="entry name" value="NUDIX_IPP_Isomerase"/>
    <property type="match status" value="1"/>
</dbReference>
<dbReference type="EMBL" id="CAXLJM020000041">
    <property type="protein sequence ID" value="CAL8109723.1"/>
    <property type="molecule type" value="Genomic_DNA"/>
</dbReference>
<evidence type="ECO:0000256" key="6">
    <source>
        <dbReference type="ARBA" id="ARBA00023229"/>
    </source>
</evidence>
<comment type="pathway">
    <text evidence="3">Isoprenoid biosynthesis; dimethylallyl diphosphate biosynthesis; dimethylallyl diphosphate from isopentenyl diphosphate: step 1/1.</text>
</comment>
<comment type="caution">
    <text evidence="9">The sequence shown here is derived from an EMBL/GenBank/DDBJ whole genome shotgun (WGS) entry which is preliminary data.</text>
</comment>
<feature type="domain" description="Nudix hydrolase" evidence="8">
    <location>
        <begin position="161"/>
        <end position="309"/>
    </location>
</feature>
<name>A0ABP1QNZ5_9HEXA</name>
<dbReference type="PANTHER" id="PTHR10885:SF0">
    <property type="entry name" value="ISOPENTENYL-DIPHOSPHATE DELTA-ISOMERASE"/>
    <property type="match status" value="1"/>
</dbReference>
<comment type="similarity">
    <text evidence="4">Belongs to the IPP isomerase type 1 family.</text>
</comment>
<reference evidence="9 10" key="1">
    <citation type="submission" date="2024-08" db="EMBL/GenBank/DDBJ databases">
        <authorList>
            <person name="Cucini C."/>
            <person name="Frati F."/>
        </authorList>
    </citation>
    <scope>NUCLEOTIDE SEQUENCE [LARGE SCALE GENOMIC DNA]</scope>
</reference>
<evidence type="ECO:0000256" key="2">
    <source>
        <dbReference type="ARBA" id="ARBA00003951"/>
    </source>
</evidence>
<sequence>MAMTRSISRAAVPITSFSGLNCSGISQGGKLLLSRSKQPHLILIGEQISNTSSYTRATLVRPNFSLQKTFLLNTSQSRNWNGEALSINNSKLLMMAVAIPKMSYSTAVSKMQPDTDALDESVDPIQRQLLAEQCIVLNNQDEVIGHDTKRNCHRIVNQDVLLHRAFSVFLFNGKGELLLQQRSKTKITFPHMWTNTCCSHPLYEASELEEKEALGVKRAARRRLEIELGIPQDSISLDDFNYLTRIHYKALSNSIWGEHEIDYILFLQKDDLEINPNPDEIQDIRWVTLGNVKEMIVKENVSLTPWFELILNSRLPVWWKNLKDLKQFQDHKTIHRM</sequence>
<dbReference type="InterPro" id="IPR011876">
    <property type="entry name" value="IsopentenylPP_isomerase_typ1"/>
</dbReference>
<evidence type="ECO:0000256" key="3">
    <source>
        <dbReference type="ARBA" id="ARBA00004826"/>
    </source>
</evidence>
<dbReference type="EC" id="5.3.3.2" evidence="5"/>
<dbReference type="PANTHER" id="PTHR10885">
    <property type="entry name" value="ISOPENTENYL-DIPHOSPHATE DELTA-ISOMERASE"/>
    <property type="match status" value="1"/>
</dbReference>
<dbReference type="NCBIfam" id="TIGR02150">
    <property type="entry name" value="IPP_isom_1"/>
    <property type="match status" value="1"/>
</dbReference>
<dbReference type="PROSITE" id="PS51462">
    <property type="entry name" value="NUDIX"/>
    <property type="match status" value="1"/>
</dbReference>
<evidence type="ECO:0000313" key="10">
    <source>
        <dbReference type="Proteomes" id="UP001642540"/>
    </source>
</evidence>
<keyword evidence="6" id="KW-0414">Isoprene biosynthesis</keyword>
<dbReference type="Proteomes" id="UP001642540">
    <property type="component" value="Unassembled WGS sequence"/>
</dbReference>
<comment type="catalytic activity">
    <reaction evidence="1">
        <text>isopentenyl diphosphate = dimethylallyl diphosphate</text>
        <dbReference type="Rhea" id="RHEA:23284"/>
        <dbReference type="ChEBI" id="CHEBI:57623"/>
        <dbReference type="ChEBI" id="CHEBI:128769"/>
        <dbReference type="EC" id="5.3.3.2"/>
    </reaction>
</comment>
<comment type="function">
    <text evidence="2">Catalyzes the 1,3-allylic rearrangement of the homoallylic substrate isopentenyl (IPP) to its highly electrophilic allylic isomer, dimethylallyl diphosphate (DMAPP).</text>
</comment>
<gene>
    <name evidence="9" type="ORF">ODALV1_LOCUS13629</name>
</gene>
<dbReference type="SUPFAM" id="SSF55811">
    <property type="entry name" value="Nudix"/>
    <property type="match status" value="1"/>
</dbReference>
<evidence type="ECO:0000259" key="8">
    <source>
        <dbReference type="PROSITE" id="PS51462"/>
    </source>
</evidence>
<organism evidence="9 10">
    <name type="scientific">Orchesella dallaii</name>
    <dbReference type="NCBI Taxonomy" id="48710"/>
    <lineage>
        <taxon>Eukaryota</taxon>
        <taxon>Metazoa</taxon>
        <taxon>Ecdysozoa</taxon>
        <taxon>Arthropoda</taxon>
        <taxon>Hexapoda</taxon>
        <taxon>Collembola</taxon>
        <taxon>Entomobryomorpha</taxon>
        <taxon>Entomobryoidea</taxon>
        <taxon>Orchesellidae</taxon>
        <taxon>Orchesellinae</taxon>
        <taxon>Orchesella</taxon>
    </lineage>
</organism>
<dbReference type="InterPro" id="IPR015797">
    <property type="entry name" value="NUDIX_hydrolase-like_dom_sf"/>
</dbReference>
<evidence type="ECO:0000256" key="4">
    <source>
        <dbReference type="ARBA" id="ARBA00007579"/>
    </source>
</evidence>
<keyword evidence="10" id="KW-1185">Reference proteome</keyword>
<protein>
    <recommendedName>
        <fullName evidence="5">isopentenyl-diphosphate Delta-isomerase</fullName>
        <ecNumber evidence="5">5.3.3.2</ecNumber>
    </recommendedName>
</protein>
<evidence type="ECO:0000256" key="1">
    <source>
        <dbReference type="ARBA" id="ARBA00000374"/>
    </source>
</evidence>
<keyword evidence="7" id="KW-0413">Isomerase</keyword>
<dbReference type="Pfam" id="PF00293">
    <property type="entry name" value="NUDIX"/>
    <property type="match status" value="1"/>
</dbReference>
<evidence type="ECO:0000256" key="7">
    <source>
        <dbReference type="ARBA" id="ARBA00023235"/>
    </source>
</evidence>
<dbReference type="Gene3D" id="3.90.79.10">
    <property type="entry name" value="Nucleoside Triphosphate Pyrophosphohydrolase"/>
    <property type="match status" value="1"/>
</dbReference>
<evidence type="ECO:0000256" key="5">
    <source>
        <dbReference type="ARBA" id="ARBA00012057"/>
    </source>
</evidence>
<accession>A0ABP1QNZ5</accession>
<proteinExistence type="inferred from homology"/>